<dbReference type="EMBL" id="WOWK01000001">
    <property type="protein sequence ID" value="KAF0332011.1"/>
    <property type="molecule type" value="Genomic_DNA"/>
</dbReference>
<evidence type="ECO:0000313" key="4">
    <source>
        <dbReference type="Proteomes" id="UP000434172"/>
    </source>
</evidence>
<dbReference type="InterPro" id="IPR013087">
    <property type="entry name" value="Znf_C2H2_type"/>
</dbReference>
<gene>
    <name evidence="3" type="ORF">GQ607_000027</name>
</gene>
<feature type="region of interest" description="Disordered" evidence="1">
    <location>
        <begin position="1"/>
        <end position="34"/>
    </location>
</feature>
<feature type="region of interest" description="Disordered" evidence="1">
    <location>
        <begin position="132"/>
        <end position="166"/>
    </location>
</feature>
<comment type="caution">
    <text evidence="3">The sequence shown here is derived from an EMBL/GenBank/DDBJ whole genome shotgun (WGS) entry which is preliminary data.</text>
</comment>
<evidence type="ECO:0000313" key="3">
    <source>
        <dbReference type="EMBL" id="KAF0332011.1"/>
    </source>
</evidence>
<reference evidence="3 4" key="1">
    <citation type="submission" date="2019-12" db="EMBL/GenBank/DDBJ databases">
        <title>A genome sequence resource for the geographically widespread anthracnose pathogen Colletotrichum asianum.</title>
        <authorList>
            <person name="Meng Y."/>
        </authorList>
    </citation>
    <scope>NUCLEOTIDE SEQUENCE [LARGE SCALE GENOMIC DNA]</scope>
    <source>
        <strain evidence="3 4">ICMP 18580</strain>
    </source>
</reference>
<dbReference type="SMART" id="SM00355">
    <property type="entry name" value="ZnF_C2H2"/>
    <property type="match status" value="2"/>
</dbReference>
<feature type="domain" description="C2H2-type" evidence="2">
    <location>
        <begin position="173"/>
        <end position="201"/>
    </location>
</feature>
<dbReference type="AlphaFoldDB" id="A0A8H3WNU2"/>
<name>A0A8H3WNU2_9PEZI</name>
<organism evidence="3 4">
    <name type="scientific">Colletotrichum asianum</name>
    <dbReference type="NCBI Taxonomy" id="702518"/>
    <lineage>
        <taxon>Eukaryota</taxon>
        <taxon>Fungi</taxon>
        <taxon>Dikarya</taxon>
        <taxon>Ascomycota</taxon>
        <taxon>Pezizomycotina</taxon>
        <taxon>Sordariomycetes</taxon>
        <taxon>Hypocreomycetidae</taxon>
        <taxon>Glomerellales</taxon>
        <taxon>Glomerellaceae</taxon>
        <taxon>Colletotrichum</taxon>
        <taxon>Colletotrichum gloeosporioides species complex</taxon>
    </lineage>
</organism>
<evidence type="ECO:0000256" key="1">
    <source>
        <dbReference type="SAM" id="MobiDB-lite"/>
    </source>
</evidence>
<sequence length="268" mass="30085">MAPPTAAKRTHAAISKSNPPTIDPPQQWAEASQPSMENFDCSKYDYMPDENGGFWKLQPDYVAEGLVQVIPRVHTGMSPIQKPQDFAFTCLYEKCTAKPFKRNLDLDKHYKQAHSDSQTQPSPALSVKEITPALSTPKPSPKVITKAAAGGKGGGNRNNSVAGASGKKSDEAYYCDYNACNRKDEPFSRKDRLRIHLTDVHKEDVNKKNGEITDDWLQVRKVNAAWWRCTKCLARIKVDPNGWECPQDGFKLEDKRRELREKMMASGT</sequence>
<protein>
    <recommendedName>
        <fullName evidence="2">C2H2-type domain-containing protein</fullName>
    </recommendedName>
</protein>
<dbReference type="OrthoDB" id="2687452at2759"/>
<accession>A0A8H3WNU2</accession>
<dbReference type="Proteomes" id="UP000434172">
    <property type="component" value="Unassembled WGS sequence"/>
</dbReference>
<feature type="domain" description="C2H2-type" evidence="2">
    <location>
        <begin position="88"/>
        <end position="114"/>
    </location>
</feature>
<keyword evidence="4" id="KW-1185">Reference proteome</keyword>
<evidence type="ECO:0000259" key="2">
    <source>
        <dbReference type="SMART" id="SM00355"/>
    </source>
</evidence>
<proteinExistence type="predicted"/>